<dbReference type="PANTHER" id="PTHR35936:SF19">
    <property type="entry name" value="AMINO-ACID-BINDING PROTEIN YXEM-RELATED"/>
    <property type="match status" value="1"/>
</dbReference>
<evidence type="ECO:0000256" key="3">
    <source>
        <dbReference type="SAM" id="SignalP"/>
    </source>
</evidence>
<dbReference type="AlphaFoldDB" id="A0A395XKP8"/>
<proteinExistence type="predicted"/>
<feature type="signal peptide" evidence="3">
    <location>
        <begin position="1"/>
        <end position="22"/>
    </location>
</feature>
<name>A0A395XKP8_9FIRM</name>
<dbReference type="EMBL" id="QRVU01000098">
    <property type="protein sequence ID" value="RGS67692.1"/>
    <property type="molecule type" value="Genomic_DNA"/>
</dbReference>
<evidence type="ECO:0000313" key="6">
    <source>
        <dbReference type="EMBL" id="RGW53384.1"/>
    </source>
</evidence>
<comment type="caution">
    <text evidence="6">The sequence shown here is derived from an EMBL/GenBank/DDBJ whole genome shotgun (WGS) entry which is preliminary data.</text>
</comment>
<evidence type="ECO:0000313" key="8">
    <source>
        <dbReference type="Proteomes" id="UP000285981"/>
    </source>
</evidence>
<dbReference type="Proteomes" id="UP000285981">
    <property type="component" value="Unassembled WGS sequence"/>
</dbReference>
<feature type="compositionally biased region" description="Basic and acidic residues" evidence="2">
    <location>
        <begin position="26"/>
        <end position="38"/>
    </location>
</feature>
<accession>A0A395XKP8</accession>
<organism evidence="6 7">
    <name type="scientific">Dorea formicigenerans</name>
    <dbReference type="NCBI Taxonomy" id="39486"/>
    <lineage>
        <taxon>Bacteria</taxon>
        <taxon>Bacillati</taxon>
        <taxon>Bacillota</taxon>
        <taxon>Clostridia</taxon>
        <taxon>Lachnospirales</taxon>
        <taxon>Lachnospiraceae</taxon>
        <taxon>Dorea</taxon>
    </lineage>
</organism>
<evidence type="ECO:0000256" key="1">
    <source>
        <dbReference type="ARBA" id="ARBA00022729"/>
    </source>
</evidence>
<dbReference type="Proteomes" id="UP000266376">
    <property type="component" value="Unassembled WGS sequence"/>
</dbReference>
<evidence type="ECO:0000313" key="5">
    <source>
        <dbReference type="EMBL" id="RGS67692.1"/>
    </source>
</evidence>
<dbReference type="SMART" id="SM00062">
    <property type="entry name" value="PBPb"/>
    <property type="match status" value="1"/>
</dbReference>
<gene>
    <name evidence="6" type="ORF">DWV67_07835</name>
    <name evidence="5" type="ORF">DWX78_13835</name>
</gene>
<sequence>MKKRLIGILLCGALVLSMVACGSKEGTKKEEAKTEETTKGNSGEATDKKYGLDMDSIVVAISSGYEPFCFDKDNELQGYDVDMWKEFEERTGIKVKWERADFSGLLGLLDSGKADVVAAQLTPTPEREEKYAFTEPETYYGSVIVVSNDNTDIKSADDLAGKTIGVGAGNEMQQDIEAMYPNGEVKFEIYQSATLENMLKDVEMGRIDGMLAQDIQAYMAIEKSGVKCKVVTPAFESSCGALAVKKDNTELLDGLNAFIKEIKEDGTLKAISEKWIGADVSVESK</sequence>
<protein>
    <submittedName>
        <fullName evidence="6">Amino acid ABC transporter substrate-binding protein</fullName>
    </submittedName>
</protein>
<dbReference type="PROSITE" id="PS51257">
    <property type="entry name" value="PROKAR_LIPOPROTEIN"/>
    <property type="match status" value="1"/>
</dbReference>
<reference evidence="7 8" key="1">
    <citation type="submission" date="2018-08" db="EMBL/GenBank/DDBJ databases">
        <title>A genome reference for cultivated species of the human gut microbiota.</title>
        <authorList>
            <person name="Zou Y."/>
            <person name="Xue W."/>
            <person name="Luo G."/>
        </authorList>
    </citation>
    <scope>NUCLEOTIDE SEQUENCE [LARGE SCALE GENOMIC DNA]</scope>
    <source>
        <strain evidence="6 7">AF12-11</strain>
        <strain evidence="5 8">AF21-25</strain>
    </source>
</reference>
<dbReference type="Pfam" id="PF00497">
    <property type="entry name" value="SBP_bac_3"/>
    <property type="match status" value="1"/>
</dbReference>
<dbReference type="EMBL" id="QSAJ01000016">
    <property type="protein sequence ID" value="RGW53384.1"/>
    <property type="molecule type" value="Genomic_DNA"/>
</dbReference>
<dbReference type="Gene3D" id="3.40.190.10">
    <property type="entry name" value="Periplasmic binding protein-like II"/>
    <property type="match status" value="2"/>
</dbReference>
<dbReference type="InterPro" id="IPR001638">
    <property type="entry name" value="Solute-binding_3/MltF_N"/>
</dbReference>
<keyword evidence="1 3" id="KW-0732">Signal</keyword>
<dbReference type="SUPFAM" id="SSF53850">
    <property type="entry name" value="Periplasmic binding protein-like II"/>
    <property type="match status" value="1"/>
</dbReference>
<evidence type="ECO:0000313" key="7">
    <source>
        <dbReference type="Proteomes" id="UP000266376"/>
    </source>
</evidence>
<evidence type="ECO:0000256" key="2">
    <source>
        <dbReference type="SAM" id="MobiDB-lite"/>
    </source>
</evidence>
<feature type="domain" description="Solute-binding protein family 3/N-terminal" evidence="4">
    <location>
        <begin position="56"/>
        <end position="279"/>
    </location>
</feature>
<dbReference type="PANTHER" id="PTHR35936">
    <property type="entry name" value="MEMBRANE-BOUND LYTIC MUREIN TRANSGLYCOSYLASE F"/>
    <property type="match status" value="1"/>
</dbReference>
<feature type="chain" id="PRO_5033788850" evidence="3">
    <location>
        <begin position="23"/>
        <end position="285"/>
    </location>
</feature>
<feature type="region of interest" description="Disordered" evidence="2">
    <location>
        <begin position="26"/>
        <end position="46"/>
    </location>
</feature>
<evidence type="ECO:0000259" key="4">
    <source>
        <dbReference type="SMART" id="SM00062"/>
    </source>
</evidence>